<dbReference type="AlphaFoldDB" id="A0A9W6XYS3"/>
<comment type="caution">
    <text evidence="2">The sequence shown here is derived from an EMBL/GenBank/DDBJ whole genome shotgun (WGS) entry which is preliminary data.</text>
</comment>
<evidence type="ECO:0000313" key="3">
    <source>
        <dbReference type="Proteomes" id="UP001165121"/>
    </source>
</evidence>
<name>A0A9W6XYS3_9STRA</name>
<proteinExistence type="predicted"/>
<accession>A0A9W6XYS3</accession>
<dbReference type="OrthoDB" id="112158at2759"/>
<dbReference type="EMBL" id="BSXT01002282">
    <property type="protein sequence ID" value="GMF48154.1"/>
    <property type="molecule type" value="Genomic_DNA"/>
</dbReference>
<organism evidence="2 3">
    <name type="scientific">Phytophthora fragariaefolia</name>
    <dbReference type="NCBI Taxonomy" id="1490495"/>
    <lineage>
        <taxon>Eukaryota</taxon>
        <taxon>Sar</taxon>
        <taxon>Stramenopiles</taxon>
        <taxon>Oomycota</taxon>
        <taxon>Peronosporomycetes</taxon>
        <taxon>Peronosporales</taxon>
        <taxon>Peronosporaceae</taxon>
        <taxon>Phytophthora</taxon>
    </lineage>
</organism>
<dbReference type="Proteomes" id="UP001165121">
    <property type="component" value="Unassembled WGS sequence"/>
</dbReference>
<gene>
    <name evidence="2" type="ORF">Pfra01_001847700</name>
</gene>
<sequence length="328" mass="36550">MIPNQYAAIKVLSLFPSQYWGNHVDYTSGGFQLDRIEALLRNVFMNKSRSQIEAMQVAAVPANHVRAAKHLGKRKARSAEGKKRDKCFYCEGEYNQDDESHFKRDCPKMREDRARGKFRTDIFVKAKAVNVAHVKKGSKGQRKRASRHTSKFRWTWRTPLKTEALTSEQAKADEDELMGSPAPGSPVVSDSEMSDDDNVDDFDPKGVQALAGKVSEASGKIEAGSKAIEETVRTLYPELLRRDGTDISQCDWVLASGCGYGLTANASLFVSKKLSQEFIFTFGEGSKLNNTHIGSAKLYFLGPDGIQPFYFDNMALVPKAKANILSEY</sequence>
<protein>
    <submittedName>
        <fullName evidence="2">Unnamed protein product</fullName>
    </submittedName>
</protein>
<reference evidence="2" key="1">
    <citation type="submission" date="2023-04" db="EMBL/GenBank/DDBJ databases">
        <title>Phytophthora fragariaefolia NBRC 109709.</title>
        <authorList>
            <person name="Ichikawa N."/>
            <person name="Sato H."/>
            <person name="Tonouchi N."/>
        </authorList>
    </citation>
    <scope>NUCLEOTIDE SEQUENCE</scope>
    <source>
        <strain evidence="2">NBRC 109709</strain>
    </source>
</reference>
<keyword evidence="3" id="KW-1185">Reference proteome</keyword>
<evidence type="ECO:0000256" key="1">
    <source>
        <dbReference type="SAM" id="MobiDB-lite"/>
    </source>
</evidence>
<feature type="region of interest" description="Disordered" evidence="1">
    <location>
        <begin position="163"/>
        <end position="196"/>
    </location>
</feature>
<evidence type="ECO:0000313" key="2">
    <source>
        <dbReference type="EMBL" id="GMF48154.1"/>
    </source>
</evidence>